<dbReference type="EMBL" id="SNZK01000004">
    <property type="protein sequence ID" value="TDR53692.1"/>
    <property type="molecule type" value="Genomic_DNA"/>
</dbReference>
<dbReference type="AlphaFoldDB" id="A0A4R6ZMX6"/>
<dbReference type="Proteomes" id="UP000295558">
    <property type="component" value="Unassembled WGS sequence"/>
</dbReference>
<evidence type="ECO:0000313" key="1">
    <source>
        <dbReference type="EMBL" id="TDR53692.1"/>
    </source>
</evidence>
<evidence type="ECO:0000313" key="2">
    <source>
        <dbReference type="Proteomes" id="UP000295558"/>
    </source>
</evidence>
<gene>
    <name evidence="1" type="ORF">DFP96_104286</name>
</gene>
<comment type="caution">
    <text evidence="1">The sequence shown here is derived from an EMBL/GenBank/DDBJ whole genome shotgun (WGS) entry which is preliminary data.</text>
</comment>
<accession>A0A4R6ZMX6</accession>
<dbReference type="RefSeq" id="WP_159101170.1">
    <property type="nucleotide sequence ID" value="NZ_SNZK01000004.1"/>
</dbReference>
<sequence>MKKIIPFWLRNWYLTKIKRPPCIMCDRIGELELEDGTYICGICAQIQGELADD</sequence>
<organism evidence="1 2">
    <name type="scientific">Listeria rocourtiae</name>
    <dbReference type="NCBI Taxonomy" id="647910"/>
    <lineage>
        <taxon>Bacteria</taxon>
        <taxon>Bacillati</taxon>
        <taxon>Bacillota</taxon>
        <taxon>Bacilli</taxon>
        <taxon>Bacillales</taxon>
        <taxon>Listeriaceae</taxon>
        <taxon>Listeria</taxon>
    </lineage>
</organism>
<keyword evidence="2" id="KW-1185">Reference proteome</keyword>
<proteinExistence type="predicted"/>
<name>A0A4R6ZMX6_9LIST</name>
<protein>
    <recommendedName>
        <fullName evidence="3">Inhibitor of sigma-G Gin protein</fullName>
    </recommendedName>
</protein>
<evidence type="ECO:0008006" key="3">
    <source>
        <dbReference type="Google" id="ProtNLM"/>
    </source>
</evidence>
<reference evidence="1 2" key="1">
    <citation type="submission" date="2019-03" db="EMBL/GenBank/DDBJ databases">
        <title>Genomic Encyclopedia of Type Strains, Phase III (KMG-III): the genomes of soil and plant-associated and newly described type strains.</title>
        <authorList>
            <person name="Whitman W."/>
        </authorList>
    </citation>
    <scope>NUCLEOTIDE SEQUENCE [LARGE SCALE GENOMIC DNA]</scope>
    <source>
        <strain evidence="1 2">CECT 7972</strain>
    </source>
</reference>